<reference evidence="1 2" key="1">
    <citation type="journal article" date="2018" name="Science">
        <title>The opium poppy genome and morphinan production.</title>
        <authorList>
            <person name="Guo L."/>
            <person name="Winzer T."/>
            <person name="Yang X."/>
            <person name="Li Y."/>
            <person name="Ning Z."/>
            <person name="He Z."/>
            <person name="Teodor R."/>
            <person name="Lu Y."/>
            <person name="Bowser T.A."/>
            <person name="Graham I.A."/>
            <person name="Ye K."/>
        </authorList>
    </citation>
    <scope>NUCLEOTIDE SEQUENCE [LARGE SCALE GENOMIC DNA]</scope>
    <source>
        <strain evidence="2">cv. HN1</strain>
        <tissue evidence="1">Leaves</tissue>
    </source>
</reference>
<name>A0A4Y7L5V9_PAPSO</name>
<evidence type="ECO:0000313" key="2">
    <source>
        <dbReference type="Proteomes" id="UP000316621"/>
    </source>
</evidence>
<evidence type="ECO:0000313" key="1">
    <source>
        <dbReference type="EMBL" id="RZC80337.1"/>
    </source>
</evidence>
<dbReference type="AlphaFoldDB" id="A0A4Y7L5V9"/>
<dbReference type="SUPFAM" id="SSF48264">
    <property type="entry name" value="Cytochrome P450"/>
    <property type="match status" value="1"/>
</dbReference>
<dbReference type="GO" id="GO:0016705">
    <property type="term" value="F:oxidoreductase activity, acting on paired donors, with incorporation or reduction of molecular oxygen"/>
    <property type="evidence" value="ECO:0007669"/>
    <property type="project" value="InterPro"/>
</dbReference>
<dbReference type="GO" id="GO:0020037">
    <property type="term" value="F:heme binding"/>
    <property type="evidence" value="ECO:0007669"/>
    <property type="project" value="InterPro"/>
</dbReference>
<sequence>MTAHRRRLNEVHPAILCLLSEVRTRHVLPLNIIVLSMHQDWQENAREEVIRICGKKPPQFESLAHLKTTAMHVGLGLRQICTFQVVPHCSKFSDGFLNKGSLVVAFRLKSMAVIIFASNESWGWIYEPRNCGVWYDIKKKTNVLCVEFTARVATKFREWRREVQFDGTGSVWCSVNMEKQGS</sequence>
<accession>A0A4Y7L5V9</accession>
<proteinExistence type="predicted"/>
<protein>
    <submittedName>
        <fullName evidence="1">Uncharacterized protein</fullName>
    </submittedName>
</protein>
<dbReference type="Gramene" id="RZC80337">
    <property type="protein sequence ID" value="RZC80337"/>
    <property type="gene ID" value="C5167_042915"/>
</dbReference>
<dbReference type="GO" id="GO:0004497">
    <property type="term" value="F:monooxygenase activity"/>
    <property type="evidence" value="ECO:0007669"/>
    <property type="project" value="InterPro"/>
</dbReference>
<organism evidence="1 2">
    <name type="scientific">Papaver somniferum</name>
    <name type="common">Opium poppy</name>
    <dbReference type="NCBI Taxonomy" id="3469"/>
    <lineage>
        <taxon>Eukaryota</taxon>
        <taxon>Viridiplantae</taxon>
        <taxon>Streptophyta</taxon>
        <taxon>Embryophyta</taxon>
        <taxon>Tracheophyta</taxon>
        <taxon>Spermatophyta</taxon>
        <taxon>Magnoliopsida</taxon>
        <taxon>Ranunculales</taxon>
        <taxon>Papaveraceae</taxon>
        <taxon>Papaveroideae</taxon>
        <taxon>Papaver</taxon>
    </lineage>
</organism>
<keyword evidence="2" id="KW-1185">Reference proteome</keyword>
<dbReference type="Proteomes" id="UP000316621">
    <property type="component" value="Chromosome 10"/>
</dbReference>
<dbReference type="InterPro" id="IPR036396">
    <property type="entry name" value="Cyt_P450_sf"/>
</dbReference>
<gene>
    <name evidence="1" type="ORF">C5167_042915</name>
</gene>
<dbReference type="EMBL" id="CM010724">
    <property type="protein sequence ID" value="RZC80337.1"/>
    <property type="molecule type" value="Genomic_DNA"/>
</dbReference>
<dbReference type="GO" id="GO:0005506">
    <property type="term" value="F:iron ion binding"/>
    <property type="evidence" value="ECO:0007669"/>
    <property type="project" value="InterPro"/>
</dbReference>